<protein>
    <submittedName>
        <fullName evidence="9">Glutamyl-Q tRNA(Asp) synthetase</fullName>
    </submittedName>
</protein>
<dbReference type="GO" id="GO:0006424">
    <property type="term" value="P:glutamyl-tRNA aminoacylation"/>
    <property type="evidence" value="ECO:0007669"/>
    <property type="project" value="TreeGrafter"/>
</dbReference>
<evidence type="ECO:0000256" key="5">
    <source>
        <dbReference type="ARBA" id="ARBA00022840"/>
    </source>
</evidence>
<dbReference type="SUPFAM" id="SSF52374">
    <property type="entry name" value="Nucleotidylyl transferase"/>
    <property type="match status" value="1"/>
</dbReference>
<dbReference type="GO" id="GO:0004818">
    <property type="term" value="F:glutamate-tRNA ligase activity"/>
    <property type="evidence" value="ECO:0007669"/>
    <property type="project" value="TreeGrafter"/>
</dbReference>
<dbReference type="GO" id="GO:0005829">
    <property type="term" value="C:cytosol"/>
    <property type="evidence" value="ECO:0007669"/>
    <property type="project" value="TreeGrafter"/>
</dbReference>
<evidence type="ECO:0000256" key="4">
    <source>
        <dbReference type="ARBA" id="ARBA00022833"/>
    </source>
</evidence>
<keyword evidence="1 7" id="KW-0436">Ligase</keyword>
<keyword evidence="5 7" id="KW-0067">ATP-binding</keyword>
<accession>A0A560H7L2</accession>
<dbReference type="InterPro" id="IPR049940">
    <property type="entry name" value="GluQ/Sye"/>
</dbReference>
<dbReference type="NCBIfam" id="NF004315">
    <property type="entry name" value="PRK05710.1-4"/>
    <property type="match status" value="1"/>
</dbReference>
<name>A0A560H7L2_9PROT</name>
<dbReference type="Gene3D" id="3.40.50.620">
    <property type="entry name" value="HUPs"/>
    <property type="match status" value="1"/>
</dbReference>
<gene>
    <name evidence="9" type="ORF">FBZ90_10715</name>
</gene>
<dbReference type="PRINTS" id="PR00987">
    <property type="entry name" value="TRNASYNTHGLU"/>
</dbReference>
<dbReference type="InterPro" id="IPR000924">
    <property type="entry name" value="Glu/Gln-tRNA-synth"/>
</dbReference>
<comment type="caution">
    <text evidence="9">The sequence shown here is derived from an EMBL/GenBank/DDBJ whole genome shotgun (WGS) entry which is preliminary data.</text>
</comment>
<dbReference type="EMBL" id="VITR01000007">
    <property type="protein sequence ID" value="TWB41644.1"/>
    <property type="molecule type" value="Genomic_DNA"/>
</dbReference>
<evidence type="ECO:0000256" key="3">
    <source>
        <dbReference type="ARBA" id="ARBA00022741"/>
    </source>
</evidence>
<keyword evidence="2" id="KW-0479">Metal-binding</keyword>
<comment type="similarity">
    <text evidence="7">Belongs to the class-I aminoacyl-tRNA synthetase family.</text>
</comment>
<feature type="domain" description="Glutamyl/glutaminyl-tRNA synthetase class Ib catalytic" evidence="8">
    <location>
        <begin position="17"/>
        <end position="272"/>
    </location>
</feature>
<dbReference type="InterPro" id="IPR020058">
    <property type="entry name" value="Glu/Gln-tRNA-synth_Ib_cat-dom"/>
</dbReference>
<evidence type="ECO:0000259" key="8">
    <source>
        <dbReference type="Pfam" id="PF00749"/>
    </source>
</evidence>
<keyword evidence="10" id="KW-1185">Reference proteome</keyword>
<reference evidence="9 10" key="1">
    <citation type="submission" date="2019-06" db="EMBL/GenBank/DDBJ databases">
        <title>Genomic Encyclopedia of Type Strains, Phase IV (KMG-V): Genome sequencing to study the core and pangenomes of soil and plant-associated prokaryotes.</title>
        <authorList>
            <person name="Whitman W."/>
        </authorList>
    </citation>
    <scope>NUCLEOTIDE SEQUENCE [LARGE SCALE GENOMIC DNA]</scope>
    <source>
        <strain evidence="9 10">BR 11622</strain>
    </source>
</reference>
<evidence type="ECO:0000256" key="6">
    <source>
        <dbReference type="ARBA" id="ARBA00023146"/>
    </source>
</evidence>
<keyword evidence="4" id="KW-0862">Zinc</keyword>
<dbReference type="PANTHER" id="PTHR43311">
    <property type="entry name" value="GLUTAMATE--TRNA LIGASE"/>
    <property type="match status" value="1"/>
</dbReference>
<dbReference type="AlphaFoldDB" id="A0A560H7L2"/>
<evidence type="ECO:0000313" key="9">
    <source>
        <dbReference type="EMBL" id="TWB41644.1"/>
    </source>
</evidence>
<keyword evidence="7" id="KW-0648">Protein biosynthesis</keyword>
<evidence type="ECO:0000256" key="7">
    <source>
        <dbReference type="RuleBase" id="RU363037"/>
    </source>
</evidence>
<dbReference type="GO" id="GO:0005524">
    <property type="term" value="F:ATP binding"/>
    <property type="evidence" value="ECO:0007669"/>
    <property type="project" value="UniProtKB-KW"/>
</dbReference>
<dbReference type="InterPro" id="IPR014729">
    <property type="entry name" value="Rossmann-like_a/b/a_fold"/>
</dbReference>
<keyword evidence="3 7" id="KW-0547">Nucleotide-binding</keyword>
<dbReference type="PANTHER" id="PTHR43311:SF1">
    <property type="entry name" value="GLUTAMYL-Q TRNA(ASP) SYNTHETASE"/>
    <property type="match status" value="1"/>
</dbReference>
<organism evidence="9 10">
    <name type="scientific">Nitrospirillum amazonense</name>
    <dbReference type="NCBI Taxonomy" id="28077"/>
    <lineage>
        <taxon>Bacteria</taxon>
        <taxon>Pseudomonadati</taxon>
        <taxon>Pseudomonadota</taxon>
        <taxon>Alphaproteobacteria</taxon>
        <taxon>Rhodospirillales</taxon>
        <taxon>Azospirillaceae</taxon>
        <taxon>Nitrospirillum</taxon>
    </lineage>
</organism>
<evidence type="ECO:0000256" key="2">
    <source>
        <dbReference type="ARBA" id="ARBA00022723"/>
    </source>
</evidence>
<keyword evidence="6 7" id="KW-0030">Aminoacyl-tRNA synthetase</keyword>
<evidence type="ECO:0000256" key="1">
    <source>
        <dbReference type="ARBA" id="ARBA00022598"/>
    </source>
</evidence>
<proteinExistence type="inferred from homology"/>
<dbReference type="Proteomes" id="UP000315751">
    <property type="component" value="Unassembled WGS sequence"/>
</dbReference>
<sequence length="299" mass="32808">MGKTRPPVVSGGMNQTVTRFAPSPTGLPHLGHAYSALFGWDAARRAGGTFLLRFEDIDPNRCRPEFEHAFLRDLAWLGLSWPQPVRRQSEHMADYRAALDRLSDLGVLYPCFCSRKDIQDEIARAGAAPHGPEGPLYPGTCRHMDPVRRADLLAAGAPHALRLDVAAAAHRAGPLSWTDLEVGTVAAQPGILGDVVLARRDVATSYHLAVTVDDHLQGVTLVTRGRDLMEATHVHRLLQALLDLDVPDWHHHRLLVNERGERLAKRDGAASLAALRNGGATPDDIRCRLSMDRWGVETP</sequence>
<dbReference type="PROSITE" id="PS00178">
    <property type="entry name" value="AA_TRNA_LIGASE_I"/>
    <property type="match status" value="1"/>
</dbReference>
<dbReference type="Pfam" id="PF00749">
    <property type="entry name" value="tRNA-synt_1c"/>
    <property type="match status" value="1"/>
</dbReference>
<dbReference type="InterPro" id="IPR001412">
    <property type="entry name" value="aa-tRNA-synth_I_CS"/>
</dbReference>
<evidence type="ECO:0000313" key="10">
    <source>
        <dbReference type="Proteomes" id="UP000315751"/>
    </source>
</evidence>